<feature type="domain" description="DUF1989" evidence="1">
    <location>
        <begin position="13"/>
        <end position="172"/>
    </location>
</feature>
<dbReference type="PANTHER" id="PTHR31527">
    <property type="entry name" value="RE64534P"/>
    <property type="match status" value="1"/>
</dbReference>
<accession>A0A7L5EKI9</accession>
<dbReference type="Proteomes" id="UP000501982">
    <property type="component" value="Chromosome"/>
</dbReference>
<dbReference type="EMBL" id="CP051672">
    <property type="protein sequence ID" value="QJE31145.1"/>
    <property type="molecule type" value="Genomic_DNA"/>
</dbReference>
<reference evidence="2 3" key="1">
    <citation type="submission" date="2020-04" db="EMBL/GenBank/DDBJ databases">
        <title>Complete Genomes and Methylome analysis of CBBP consortium that reverse antibiotic-induced susceptibility to vancomycin-resistant Enterococcus faecium infection.</title>
        <authorList>
            <person name="Fomenkov A."/>
            <person name="Zhang Z."/>
            <person name="Pamer E."/>
            <person name="Roberts R.J."/>
        </authorList>
    </citation>
    <scope>NUCLEOTIDE SEQUENCE [LARGE SCALE GENOMIC DNA]</scope>
    <source>
        <strain evidence="3">CBBP</strain>
    </source>
</reference>
<dbReference type="RefSeq" id="WP_170106577.1">
    <property type="nucleotide sequence ID" value="NZ_CP051672.1"/>
</dbReference>
<evidence type="ECO:0000259" key="1">
    <source>
        <dbReference type="Pfam" id="PF09347"/>
    </source>
</evidence>
<dbReference type="Pfam" id="PF09347">
    <property type="entry name" value="DUF1989"/>
    <property type="match status" value="1"/>
</dbReference>
<name>A0A7L5EKI9_PARDI</name>
<protein>
    <submittedName>
        <fullName evidence="2">Urea carboxylase-associated family protein</fullName>
    </submittedName>
</protein>
<dbReference type="AlphaFoldDB" id="A0A7L5EKI9"/>
<evidence type="ECO:0000313" key="3">
    <source>
        <dbReference type="Proteomes" id="UP000501982"/>
    </source>
</evidence>
<organism evidence="2 3">
    <name type="scientific">Parabacteroides distasonis</name>
    <dbReference type="NCBI Taxonomy" id="823"/>
    <lineage>
        <taxon>Bacteria</taxon>
        <taxon>Pseudomonadati</taxon>
        <taxon>Bacteroidota</taxon>
        <taxon>Bacteroidia</taxon>
        <taxon>Bacteroidales</taxon>
        <taxon>Tannerellaceae</taxon>
        <taxon>Parabacteroides</taxon>
    </lineage>
</organism>
<proteinExistence type="predicted"/>
<sequence>MTTTNDNGTIDRIIEPCGGLGFDVSATQLITIIDVEGEQVADFFAENAENPEEFLSTAVTIDCNESLRLNVGDMVYTNLYRPMFKIILDDVGTHDLLFPCCRQEMYDFFFKNGDRHPNCFDNINHSLNEHRPIIQPINLFMNTAIGTSGKIAILAPRTKAGDKIVLQALMDVRLGIAACSVSEGECNARKCTPIRVLIE</sequence>
<evidence type="ECO:0000313" key="2">
    <source>
        <dbReference type="EMBL" id="QJE31145.1"/>
    </source>
</evidence>
<gene>
    <name evidence="2" type="ORF">HHO38_17970</name>
</gene>
<dbReference type="PANTHER" id="PTHR31527:SF0">
    <property type="entry name" value="RE64534P"/>
    <property type="match status" value="1"/>
</dbReference>
<dbReference type="InterPro" id="IPR018959">
    <property type="entry name" value="DUF1989"/>
</dbReference>